<comment type="caution">
    <text evidence="3">The sequence shown here is derived from an EMBL/GenBank/DDBJ whole genome shotgun (WGS) entry which is preliminary data.</text>
</comment>
<dbReference type="InterPro" id="IPR012338">
    <property type="entry name" value="Beta-lactam/transpept-like"/>
</dbReference>
<feature type="signal peptide" evidence="1">
    <location>
        <begin position="1"/>
        <end position="28"/>
    </location>
</feature>
<dbReference type="PROSITE" id="PS51257">
    <property type="entry name" value="PROKAR_LIPOPROTEIN"/>
    <property type="match status" value="1"/>
</dbReference>
<reference evidence="3 4" key="1">
    <citation type="submission" date="2013-02" db="EMBL/GenBank/DDBJ databases">
        <title>Whole genome shotgun sequence of Gordonia malaquae NBRC 108250.</title>
        <authorList>
            <person name="Yoshida I."/>
            <person name="Hosoyama A."/>
            <person name="Tsuchikane K."/>
            <person name="Ando Y."/>
            <person name="Baba S."/>
            <person name="Ohji S."/>
            <person name="Hamada M."/>
            <person name="Tamura T."/>
            <person name="Yamazoe A."/>
            <person name="Yamazaki S."/>
            <person name="Fujita N."/>
        </authorList>
    </citation>
    <scope>NUCLEOTIDE SEQUENCE [LARGE SCALE GENOMIC DNA]</scope>
    <source>
        <strain evidence="3 4">NBRC 108250</strain>
    </source>
</reference>
<keyword evidence="1" id="KW-0732">Signal</keyword>
<dbReference type="Gene3D" id="3.40.710.10">
    <property type="entry name" value="DD-peptidase/beta-lactamase superfamily"/>
    <property type="match status" value="1"/>
</dbReference>
<dbReference type="PANTHER" id="PTHR30627">
    <property type="entry name" value="PEPTIDOGLYCAN D,D-TRANSPEPTIDASE"/>
    <property type="match status" value="1"/>
</dbReference>
<protein>
    <submittedName>
        <fullName evidence="3">Putative penicillin-binding protein</fullName>
    </submittedName>
</protein>
<dbReference type="EMBL" id="BAOP01000013">
    <property type="protein sequence ID" value="GAC79870.1"/>
    <property type="molecule type" value="Genomic_DNA"/>
</dbReference>
<evidence type="ECO:0000259" key="2">
    <source>
        <dbReference type="Pfam" id="PF00905"/>
    </source>
</evidence>
<dbReference type="AlphaFoldDB" id="M3UJX3"/>
<dbReference type="InterPro" id="IPR001460">
    <property type="entry name" value="PCN-bd_Tpept"/>
</dbReference>
<dbReference type="Proteomes" id="UP000035009">
    <property type="component" value="Unassembled WGS sequence"/>
</dbReference>
<organism evidence="3 4">
    <name type="scientific">Gordonia malaquae NBRC 108250</name>
    <dbReference type="NCBI Taxonomy" id="1223542"/>
    <lineage>
        <taxon>Bacteria</taxon>
        <taxon>Bacillati</taxon>
        <taxon>Actinomycetota</taxon>
        <taxon>Actinomycetes</taxon>
        <taxon>Mycobacteriales</taxon>
        <taxon>Gordoniaceae</taxon>
        <taxon>Gordonia</taxon>
    </lineage>
</organism>
<dbReference type="RefSeq" id="WP_008378486.1">
    <property type="nucleotide sequence ID" value="NZ_BAOP01000013.1"/>
</dbReference>
<dbReference type="Pfam" id="PF00905">
    <property type="entry name" value="Transpeptidase"/>
    <property type="match status" value="1"/>
</dbReference>
<name>M3UJX3_GORML</name>
<proteinExistence type="predicted"/>
<keyword evidence="4" id="KW-1185">Reference proteome</keyword>
<dbReference type="GO" id="GO:0005886">
    <property type="term" value="C:plasma membrane"/>
    <property type="evidence" value="ECO:0007669"/>
    <property type="project" value="TreeGrafter"/>
</dbReference>
<dbReference type="STRING" id="410332.SAMN04488550_0783"/>
<dbReference type="GO" id="GO:0008658">
    <property type="term" value="F:penicillin binding"/>
    <property type="evidence" value="ECO:0007669"/>
    <property type="project" value="InterPro"/>
</dbReference>
<evidence type="ECO:0000313" key="3">
    <source>
        <dbReference type="EMBL" id="GAC79870.1"/>
    </source>
</evidence>
<feature type="domain" description="Penicillin-binding protein transpeptidase" evidence="2">
    <location>
        <begin position="308"/>
        <end position="564"/>
    </location>
</feature>
<gene>
    <name evidence="3" type="ORF">GM1_013_00030</name>
</gene>
<dbReference type="GO" id="GO:0071972">
    <property type="term" value="F:peptidoglycan L,D-transpeptidase activity"/>
    <property type="evidence" value="ECO:0007669"/>
    <property type="project" value="TreeGrafter"/>
</dbReference>
<dbReference type="PANTHER" id="PTHR30627:SF24">
    <property type="entry name" value="PENICILLIN-BINDING PROTEIN 4B"/>
    <property type="match status" value="1"/>
</dbReference>
<sequence length="588" mass="61101">MELSSVRTMRAPAAALLSLVMGAGFVVACGADESPAQKLANALTRHDPDASADLTSAPDDARKTFTDTFDGMGDATVNVAANDDGTELTWTWSLPRDRTATYTARVETSGDRVTWAPTIIHPNAPEGGRLLYSELKAYDTQVTDRQGRPLLTWQEVSVVSLDPARADSAARLAQRLNRVAPDVTAVSIRKDLAGKIRPQTVVALRPDDAAAVGDLTRIGGVSVRREGRLITASKNVKSPATAGLEDRWREVIDAAAGADVNVVDAAGEAVTRVQRFEGTTPDPVRTWMDVALQQAANAAVAKEKRPTMLVAIRPSTGGILAVAQNDAADRQGPIALTGLYAPGSTFKTVTTAAALKSGVATIDSRLPCPGKQRFGDRTIPNEDEFDLGVVPLHTAFAQSCNTTMAGLSTKLDDDALTDTARTFGLGVDYSVPGLTTITGKVPSADSDAHKVESGIGQGRVTASPFGMALVEASLAARKTVTPVLIQGMATTADSDPSAIGSPVATAIRSAMREAVTSGTAGSLRDISGLGGKTGTAEYGDNKHAHGWFAGIVGDLAFATLVVGGDSSAPALTVSGDFLRSSEGSRPRG</sequence>
<feature type="chain" id="PRO_5004040753" evidence="1">
    <location>
        <begin position="29"/>
        <end position="588"/>
    </location>
</feature>
<evidence type="ECO:0000313" key="4">
    <source>
        <dbReference type="Proteomes" id="UP000035009"/>
    </source>
</evidence>
<dbReference type="InterPro" id="IPR050515">
    <property type="entry name" value="Beta-lactam/transpept"/>
</dbReference>
<dbReference type="SUPFAM" id="SSF56601">
    <property type="entry name" value="beta-lactamase/transpeptidase-like"/>
    <property type="match status" value="1"/>
</dbReference>
<dbReference type="GO" id="GO:0071555">
    <property type="term" value="P:cell wall organization"/>
    <property type="evidence" value="ECO:0007669"/>
    <property type="project" value="TreeGrafter"/>
</dbReference>
<accession>M3UJX3</accession>
<evidence type="ECO:0000256" key="1">
    <source>
        <dbReference type="SAM" id="SignalP"/>
    </source>
</evidence>
<dbReference type="eggNOG" id="COG0768">
    <property type="taxonomic scope" value="Bacteria"/>
</dbReference>